<dbReference type="PANTHER" id="PTHR15545:SF8">
    <property type="entry name" value="SLO-INTERACTING PROTEIN 1"/>
    <property type="match status" value="1"/>
</dbReference>
<feature type="compositionally biased region" description="Basic residues" evidence="1">
    <location>
        <begin position="890"/>
        <end position="902"/>
    </location>
</feature>
<protein>
    <submittedName>
        <fullName evidence="3">PDZ domain-containing RING finger protein</fullName>
    </submittedName>
</protein>
<evidence type="ECO:0000313" key="4">
    <source>
        <dbReference type="Proteomes" id="UP000311919"/>
    </source>
</evidence>
<feature type="region of interest" description="Disordered" evidence="1">
    <location>
        <begin position="762"/>
        <end position="837"/>
    </location>
</feature>
<feature type="region of interest" description="Disordered" evidence="1">
    <location>
        <begin position="1060"/>
        <end position="1081"/>
    </location>
</feature>
<dbReference type="PROSITE" id="PS50106">
    <property type="entry name" value="PDZ"/>
    <property type="match status" value="1"/>
</dbReference>
<reference evidence="3 4" key="1">
    <citation type="submission" date="2019-03" db="EMBL/GenBank/DDBJ databases">
        <title>An improved genome assembly of the fluke Schistosoma japonicum.</title>
        <authorList>
            <person name="Hu W."/>
            <person name="Luo F."/>
            <person name="Yin M."/>
            <person name="Mo X."/>
            <person name="Sun C."/>
            <person name="Wu Q."/>
            <person name="Zhu B."/>
            <person name="Xiang M."/>
            <person name="Wang J."/>
            <person name="Wang Y."/>
            <person name="Zhang T."/>
            <person name="Xu B."/>
            <person name="Zheng H."/>
            <person name="Feng Z."/>
        </authorList>
    </citation>
    <scope>NUCLEOTIDE SEQUENCE [LARGE SCALE GENOMIC DNA]</scope>
    <source>
        <strain evidence="3">HuSjv2</strain>
        <tissue evidence="3">Worms</tissue>
    </source>
</reference>
<feature type="compositionally biased region" description="Polar residues" evidence="1">
    <location>
        <begin position="765"/>
        <end position="779"/>
    </location>
</feature>
<feature type="region of interest" description="Disordered" evidence="1">
    <location>
        <begin position="971"/>
        <end position="1008"/>
    </location>
</feature>
<feature type="region of interest" description="Disordered" evidence="1">
    <location>
        <begin position="424"/>
        <end position="470"/>
    </location>
</feature>
<dbReference type="InterPro" id="IPR036034">
    <property type="entry name" value="PDZ_sf"/>
</dbReference>
<feature type="compositionally biased region" description="Basic residues" evidence="1">
    <location>
        <begin position="459"/>
        <end position="468"/>
    </location>
</feature>
<feature type="domain" description="PDZ" evidence="2">
    <location>
        <begin position="238"/>
        <end position="324"/>
    </location>
</feature>
<evidence type="ECO:0000256" key="1">
    <source>
        <dbReference type="SAM" id="MobiDB-lite"/>
    </source>
</evidence>
<dbReference type="Gene3D" id="2.30.42.10">
    <property type="match status" value="2"/>
</dbReference>
<keyword evidence="4" id="KW-1185">Reference proteome</keyword>
<dbReference type="PANTHER" id="PTHR15545">
    <property type="entry name" value="PDZ DOMAIN CONTAINING RING FINGER PROTEIN 3, 4"/>
    <property type="match status" value="1"/>
</dbReference>
<feature type="compositionally biased region" description="Polar residues" evidence="1">
    <location>
        <begin position="903"/>
        <end position="952"/>
    </location>
</feature>
<name>A0A4Z2DE45_SCHJA</name>
<dbReference type="InterPro" id="IPR051971">
    <property type="entry name" value="E3_ubiquitin-PDZ_ligase"/>
</dbReference>
<dbReference type="Pfam" id="PF00595">
    <property type="entry name" value="PDZ"/>
    <property type="match status" value="1"/>
</dbReference>
<dbReference type="SMART" id="SM00228">
    <property type="entry name" value="PDZ"/>
    <property type="match status" value="1"/>
</dbReference>
<accession>A0A4Z2DE45</accession>
<dbReference type="OrthoDB" id="6270329at2759"/>
<dbReference type="Proteomes" id="UP000311919">
    <property type="component" value="Unassembled WGS sequence"/>
</dbReference>
<gene>
    <name evidence="3" type="ORF">EWB00_001953</name>
</gene>
<feature type="compositionally biased region" description="Basic and acidic residues" evidence="1">
    <location>
        <begin position="436"/>
        <end position="445"/>
    </location>
</feature>
<comment type="caution">
    <text evidence="3">The sequence shown here is derived from an EMBL/GenBank/DDBJ whole genome shotgun (WGS) entry which is preliminary data.</text>
</comment>
<feature type="compositionally biased region" description="Polar residues" evidence="1">
    <location>
        <begin position="1062"/>
        <end position="1081"/>
    </location>
</feature>
<organism evidence="3 4">
    <name type="scientific">Schistosoma japonicum</name>
    <name type="common">Blood fluke</name>
    <dbReference type="NCBI Taxonomy" id="6182"/>
    <lineage>
        <taxon>Eukaryota</taxon>
        <taxon>Metazoa</taxon>
        <taxon>Spiralia</taxon>
        <taxon>Lophotrochozoa</taxon>
        <taxon>Platyhelminthes</taxon>
        <taxon>Trematoda</taxon>
        <taxon>Digenea</taxon>
        <taxon>Strigeidida</taxon>
        <taxon>Schistosomatoidea</taxon>
        <taxon>Schistosomatidae</taxon>
        <taxon>Schistosoma</taxon>
    </lineage>
</organism>
<dbReference type="EMBL" id="SKCS01000166">
    <property type="protein sequence ID" value="TNN14791.1"/>
    <property type="molecule type" value="Genomic_DNA"/>
</dbReference>
<feature type="compositionally biased region" description="Low complexity" evidence="1">
    <location>
        <begin position="790"/>
        <end position="822"/>
    </location>
</feature>
<feature type="region of interest" description="Disordered" evidence="1">
    <location>
        <begin position="890"/>
        <end position="952"/>
    </location>
</feature>
<dbReference type="InterPro" id="IPR001478">
    <property type="entry name" value="PDZ"/>
</dbReference>
<proteinExistence type="predicted"/>
<dbReference type="STRING" id="6182.A0A4Z2DE45"/>
<evidence type="ECO:0000259" key="2">
    <source>
        <dbReference type="PROSITE" id="PS50106"/>
    </source>
</evidence>
<dbReference type="SUPFAM" id="SSF50156">
    <property type="entry name" value="PDZ domain-like"/>
    <property type="match status" value="2"/>
</dbReference>
<evidence type="ECO:0000313" key="3">
    <source>
        <dbReference type="EMBL" id="TNN14791.1"/>
    </source>
</evidence>
<dbReference type="CDD" id="cd06716">
    <property type="entry name" value="PDZ2-PDZRN4-like"/>
    <property type="match status" value="1"/>
</dbReference>
<sequence>MFHKRLIKENYKFTFIVYTIYNIVNGQDLRNATHEQAIQAFQNAKEPIIVEVARRDPNVELLQKSASNTNCDHMNNCNNQNKCSVAIQTDPSTAEATLAAMAAAALTTEDIRTALGMRHPGLTSLECIYHPEFPDLVDIVEEEDDDEDDEDIDDDVVGVGDDDMIDGLNNNSMKDDISTSNVNCELRSNNCPCFSNDNLEYDEIPDISSKNTECQERRSGIIWDQLTSNLSGDALIKEVKLCRKTSNEKFGLTLCYRQGDTCDTSCNVYVGELELDSLAAQSGQINSGDQILSINGQRIQSREHVIDLFQQSKSIVTLLIARENHNLCITTKNNTLDLSNSINSKTLDTSITLTTTAMTTMTTTTTTTTTTNLNVNKNQLNNESNCLMQNLTNQNSQTCSSSSVKELSSNEYCTTNGCSDFSVYKRPDQDSGMGRTTDESARTEESSEQEIDNSDHHQHPYHHLHHHPFQQQQCQKHIDFTHGLTHMTTLINENDPVNNNSSDGISLSQDNRSSLTIPSDVFTDYDAIDPIDQELVQLGRLMQSLAVHCRQLVHAKLQYNRIQHPLSVIDNSINQFNERNNNSLMQQSQTMSTKVTSVMNSATVTSITMSTTPSTKASSQLAENCCYGNNLHNTKCIISKSNEGISLNGSPLPSTKDNNNMSTRLPRMGTRMEPSSIMGSISSNDSSGSFHEKNSKMATMTTSTTTTTIGDKLSFHNRFPSNIRDRAVSSERHELQTQLETIYSTDSSNKLINSDSIYPDHLEQNRLTGSGDTSAYCTSESRKSQNDSLSVNNTHNFVNSNNSTNDTTSNNNNSNNSTNSGNHIDHRGKNTINSSNMDTHYPQITTLSNNYPIKTINNLHYSGEGVGGIAASLSDLGGSLLSLSAVIPDKHHHHHSHHHHHQYNSSEPKVNTTNHITPNDSFSPSSNWSIDGGNSQYTTHGNNNNHQYIHPDSNMNYTESYYTSIRQFDSPPSSLSLISSRNNNNKSSNEQLPSTSDNNSNTTNLQINNSFNYNSSVLNEQKRNVNHAKEVLLKANMKLQKSSDNHHHQQKQHNLQKFMKEGNSSCDHPQEYPSRNCTNQDSTEKSITLMNHYENKIGNYSHLHFNSFYPTPLCNGCYPLNHIKYVTPLKDASTTLHELSSVTNNSSMNNSTFQLSNNHYNNLNKTTHSYEFYDSFCYPFNKTTTNTIEQQSFTCFNDSMNTEKVNVITEEPVPSDIYETPYASVTIHDEPINNQYPIKQPQSINQSNNIPGLPLTSTDKMGDCSNFLSKPNYWSSVIHNNNNNSFYTPCVANHVDLFKTQSKNSIQPKVFDPYLYSIGYLDCITNNPLVHPHPVYTSATYHTKPYQNAANVGVANVVVGGAVSSSSSAAATSTTITDTGLPPSGQIYPVDNWNMMEWVVKKRPDGTRYITRRPIRSRILKERAKRVAEERSGITTDDDAMSELKTGRYWNRTERKKQLEKAKADRKRKQSTTVITRPITLQDHNEEIKLLQKKNSNIPNPCCSISNNNANTTTLVTMTTV</sequence>